<organism evidence="1 2">
    <name type="scientific">Pseudobacteriovorax antillogorgiicola</name>
    <dbReference type="NCBI Taxonomy" id="1513793"/>
    <lineage>
        <taxon>Bacteria</taxon>
        <taxon>Pseudomonadati</taxon>
        <taxon>Bdellovibrionota</taxon>
        <taxon>Oligoflexia</taxon>
        <taxon>Oligoflexales</taxon>
        <taxon>Pseudobacteriovoracaceae</taxon>
        <taxon>Pseudobacteriovorax</taxon>
    </lineage>
</organism>
<sequence length="387" mass="43615">MKDFLPSVLCFCLLLHSCDLKAEDLSMYPSMEATNSYWRDAKGGEPVNVNTFSLRLKGEWGDESLLGVFDVQGECQSGSHLDNHEPCAGEVIEAFNKWETDTWSFIVGRYSYRIGSGISTNPSQPERTGMRNDQGPFVVDRGSDMLKISAMIHGELSLGAMTIFEKDRDLMVPYVTIDHEGDTLQSRTIVGQRFFGQNLSATPLDFLVVYLEYNLHKRRDRETIYSDGLLGTRMGIGNLPLSLGLELIRISHGLNGTRSRDYLEGLDRGDKRVSLGTRYDSYDHRKPGSNDTFIWGASQWLSRDLLYINAITHFGSPWSPIIRGYHSLSDSSSISIIGVQYSSLTSDQQLTASMDLESFHGDTYSEWGRVEDQVHQSTLSLRLGFRW</sequence>
<dbReference type="Proteomes" id="UP000192907">
    <property type="component" value="Unassembled WGS sequence"/>
</dbReference>
<dbReference type="EMBL" id="FWZT01000011">
    <property type="protein sequence ID" value="SMF37656.1"/>
    <property type="molecule type" value="Genomic_DNA"/>
</dbReference>
<evidence type="ECO:0000313" key="1">
    <source>
        <dbReference type="EMBL" id="SMF37656.1"/>
    </source>
</evidence>
<accession>A0A1Y6BZI9</accession>
<keyword evidence="2" id="KW-1185">Reference proteome</keyword>
<dbReference type="STRING" id="1513793.SAMN06296036_111109"/>
<protein>
    <submittedName>
        <fullName evidence="1">Uncharacterized protein</fullName>
    </submittedName>
</protein>
<reference evidence="2" key="1">
    <citation type="submission" date="2017-04" db="EMBL/GenBank/DDBJ databases">
        <authorList>
            <person name="Varghese N."/>
            <person name="Submissions S."/>
        </authorList>
    </citation>
    <scope>NUCLEOTIDE SEQUENCE [LARGE SCALE GENOMIC DNA]</scope>
    <source>
        <strain evidence="2">RKEM611</strain>
    </source>
</reference>
<dbReference type="AlphaFoldDB" id="A0A1Y6BZI9"/>
<dbReference type="RefSeq" id="WP_132320077.1">
    <property type="nucleotide sequence ID" value="NZ_FWZT01000011.1"/>
</dbReference>
<proteinExistence type="predicted"/>
<name>A0A1Y6BZI9_9BACT</name>
<gene>
    <name evidence="1" type="ORF">SAMN06296036_111109</name>
</gene>
<evidence type="ECO:0000313" key="2">
    <source>
        <dbReference type="Proteomes" id="UP000192907"/>
    </source>
</evidence>